<feature type="repeat" description="Cell wall-binding" evidence="2">
    <location>
        <begin position="596"/>
        <end position="615"/>
    </location>
</feature>
<dbReference type="Pfam" id="PF01832">
    <property type="entry name" value="Glucosaminidase"/>
    <property type="match status" value="1"/>
</dbReference>
<feature type="domain" description="Mannosyl-glycoprotein endo-beta-N-acetylglucosamidase-like" evidence="4">
    <location>
        <begin position="338"/>
        <end position="455"/>
    </location>
</feature>
<feature type="repeat" description="Cell wall-binding" evidence="2">
    <location>
        <begin position="636"/>
        <end position="655"/>
    </location>
</feature>
<keyword evidence="1" id="KW-0677">Repeat</keyword>
<evidence type="ECO:0000256" key="1">
    <source>
        <dbReference type="ARBA" id="ARBA00022737"/>
    </source>
</evidence>
<dbReference type="PROSITE" id="PS51170">
    <property type="entry name" value="CW"/>
    <property type="match status" value="6"/>
</dbReference>
<proteinExistence type="predicted"/>
<evidence type="ECO:0000313" key="6">
    <source>
        <dbReference type="Proteomes" id="UP001058072"/>
    </source>
</evidence>
<evidence type="ECO:0000256" key="2">
    <source>
        <dbReference type="PROSITE-ProRule" id="PRU00591"/>
    </source>
</evidence>
<feature type="repeat" description="Cell wall-binding" evidence="2">
    <location>
        <begin position="676"/>
        <end position="695"/>
    </location>
</feature>
<dbReference type="AlphaFoldDB" id="A0A9Q9CG81"/>
<dbReference type="Gene3D" id="1.10.530.10">
    <property type="match status" value="1"/>
</dbReference>
<feature type="repeat" description="Cell wall-binding" evidence="2">
    <location>
        <begin position="576"/>
        <end position="595"/>
    </location>
</feature>
<dbReference type="Pfam" id="PF19127">
    <property type="entry name" value="Choline_bind_3"/>
    <property type="match status" value="4"/>
</dbReference>
<feature type="repeat" description="Cell wall-binding" evidence="2">
    <location>
        <begin position="616"/>
        <end position="635"/>
    </location>
</feature>
<dbReference type="Gene3D" id="2.10.270.10">
    <property type="entry name" value="Cholin Binding"/>
    <property type="match status" value="2"/>
</dbReference>
<dbReference type="InterPro" id="IPR002901">
    <property type="entry name" value="MGlyc_endo_b_GlcNAc-like_dom"/>
</dbReference>
<dbReference type="Pfam" id="PF01473">
    <property type="entry name" value="Choline_bind_1"/>
    <property type="match status" value="2"/>
</dbReference>
<feature type="repeat" description="Cell wall-binding" evidence="2">
    <location>
        <begin position="736"/>
        <end position="755"/>
    </location>
</feature>
<sequence length="773" mass="87688">MANASIIDSSNSTLTEISDGELNESTQESEDSFNIVENNESNSTFIEEESNEEELPSQEAIDIDDVSINDEIDLEIEQEETESIAAQSINLVSEDTESRSAGSGLVQFKVEGTTTCGYNHNLYPNGGKSEHATYINSCYVDDALYLGEDADYYYIYISGYEGKVLKEERQGNVRIIAEYIPANPVRTASLGLEEAEVLDVPYLNYADQTLNEKEKAISLASTGTVQSPSYYANEGGTLVHYITKNVTIDRNYSKIIVGLAPEWMQQGYKYYSYDGIYFYNSWQNIRVNGNGAINENSPFYNYYQYLSLRSSSNYNAQTLDNYTNNNGGSGGKLVNTGQYFNAVRNKYGVNGTLQYVMGIHESGWGKSSIAMNKNNLFGINATDSNPGQDANHFNSVEDCIYTHAQRYISWGYTDPIDDWRYFGAHVGNKGSGMNVKYASDPFWGEKIAGWYYRLDQANGMKDYNSYIIGVKTANKVVNVYSSNNTSSKVLYQTKNKKSNLKIADYPFLIVGEEGGFYKVQTDTPIVNDNPSYSATYNWDNSKGYISKESINYTSKSLNGWIIDQGYKYYYQNGTKVTGWLTLDNKKYYFNSSGQMQTGWIKLGNKWYYLNHEGIMQTGWLQLDNKKYYLNAEGIMQTGWLQLNNKWYYFYESGSMAKGWVERPDGWYYTNNEGIMQTGWINISGKTYYLTSTGKMHSGWLQQGSEWYFFYESGSMVKGWVERPDGWYYTNNEGIMQTGWQTINGKKYYFYSSGLMATNTVINGYKIGADGAVI</sequence>
<feature type="compositionally biased region" description="Polar residues" evidence="3">
    <location>
        <begin position="1"/>
        <end position="16"/>
    </location>
</feature>
<reference evidence="5" key="1">
    <citation type="submission" date="2021-03" db="EMBL/GenBank/DDBJ databases">
        <title>Comparative Genomics and Metabolomics in the genus Turicibacter.</title>
        <authorList>
            <person name="Maki J."/>
            <person name="Looft T."/>
        </authorList>
    </citation>
    <scope>NUCLEOTIDE SEQUENCE</scope>
    <source>
        <strain evidence="5">ISU324</strain>
    </source>
</reference>
<dbReference type="EMBL" id="CP071250">
    <property type="protein sequence ID" value="UUF08374.1"/>
    <property type="molecule type" value="Genomic_DNA"/>
</dbReference>
<dbReference type="SUPFAM" id="SSF69360">
    <property type="entry name" value="Cell wall binding repeat"/>
    <property type="match status" value="2"/>
</dbReference>
<protein>
    <submittedName>
        <fullName evidence="5">Glucosaminidase domain-containing protein</fullName>
    </submittedName>
</protein>
<evidence type="ECO:0000259" key="4">
    <source>
        <dbReference type="Pfam" id="PF01832"/>
    </source>
</evidence>
<name>A0A9Q9CG81_9FIRM</name>
<feature type="compositionally biased region" description="Acidic residues" evidence="3">
    <location>
        <begin position="18"/>
        <end position="31"/>
    </location>
</feature>
<feature type="region of interest" description="Disordered" evidence="3">
    <location>
        <begin position="1"/>
        <end position="57"/>
    </location>
</feature>
<evidence type="ECO:0000256" key="3">
    <source>
        <dbReference type="SAM" id="MobiDB-lite"/>
    </source>
</evidence>
<gene>
    <name evidence="5" type="ORF">J0J70_12510</name>
</gene>
<feature type="compositionally biased region" description="Acidic residues" evidence="3">
    <location>
        <begin position="46"/>
        <end position="57"/>
    </location>
</feature>
<accession>A0A9Q9CG81</accession>
<dbReference type="InterPro" id="IPR018337">
    <property type="entry name" value="Cell_wall/Cho-bd_repeat"/>
</dbReference>
<dbReference type="Proteomes" id="UP001058072">
    <property type="component" value="Chromosome"/>
</dbReference>
<dbReference type="GO" id="GO:0004040">
    <property type="term" value="F:amidase activity"/>
    <property type="evidence" value="ECO:0007669"/>
    <property type="project" value="InterPro"/>
</dbReference>
<evidence type="ECO:0000313" key="5">
    <source>
        <dbReference type="EMBL" id="UUF08374.1"/>
    </source>
</evidence>
<dbReference type="RefSeq" id="WP_212724110.1">
    <property type="nucleotide sequence ID" value="NZ_CP071250.1"/>
</dbReference>
<organism evidence="5 6">
    <name type="scientific">Turicibacter bilis</name>
    <dbReference type="NCBI Taxonomy" id="2735723"/>
    <lineage>
        <taxon>Bacteria</taxon>
        <taxon>Bacillati</taxon>
        <taxon>Bacillota</taxon>
        <taxon>Erysipelotrichia</taxon>
        <taxon>Erysipelotrichales</taxon>
        <taxon>Turicibacteraceae</taxon>
        <taxon>Turicibacter</taxon>
    </lineage>
</organism>